<sequence length="130" mass="14030">MVVTSEMWGQREALEERIGRCRPRSDDDSTLLVLAWADAVPLTAASLSGRPELADLLVVPWITCSQHCGQVLGRAHEREPWGGLSFLAAHYVLFRPEVPAQIQVFGSTAVRDALTVPASCSGGQPPALLP</sequence>
<evidence type="ECO:0000313" key="1">
    <source>
        <dbReference type="EMBL" id="XDQ53038.1"/>
    </source>
</evidence>
<organism evidence="1">
    <name type="scientific">Streptomyces sp. R41</name>
    <dbReference type="NCBI Taxonomy" id="3238632"/>
    <lineage>
        <taxon>Bacteria</taxon>
        <taxon>Bacillati</taxon>
        <taxon>Actinomycetota</taxon>
        <taxon>Actinomycetes</taxon>
        <taxon>Kitasatosporales</taxon>
        <taxon>Streptomycetaceae</taxon>
        <taxon>Streptomyces</taxon>
    </lineage>
</organism>
<dbReference type="AlphaFoldDB" id="A0AB39RBB4"/>
<dbReference type="RefSeq" id="WP_369246303.1">
    <property type="nucleotide sequence ID" value="NZ_CP163443.1"/>
</dbReference>
<name>A0AB39RBB4_9ACTN</name>
<gene>
    <name evidence="1" type="ORF">AB5J53_15880</name>
</gene>
<reference evidence="1" key="1">
    <citation type="submission" date="2024-07" db="EMBL/GenBank/DDBJ databases">
        <authorList>
            <person name="Yu S.T."/>
        </authorList>
    </citation>
    <scope>NUCLEOTIDE SEQUENCE</scope>
    <source>
        <strain evidence="1">R41</strain>
    </source>
</reference>
<proteinExistence type="predicted"/>
<accession>A0AB39RBB4</accession>
<dbReference type="EMBL" id="CP163443">
    <property type="protein sequence ID" value="XDQ53038.1"/>
    <property type="molecule type" value="Genomic_DNA"/>
</dbReference>
<protein>
    <submittedName>
        <fullName evidence="1">Uncharacterized protein</fullName>
    </submittedName>
</protein>